<accession>A0ACC1J1L9</accession>
<organism evidence="1 2">
    <name type="scientific">Linderina macrospora</name>
    <dbReference type="NCBI Taxonomy" id="4868"/>
    <lineage>
        <taxon>Eukaryota</taxon>
        <taxon>Fungi</taxon>
        <taxon>Fungi incertae sedis</taxon>
        <taxon>Zoopagomycota</taxon>
        <taxon>Kickxellomycotina</taxon>
        <taxon>Kickxellomycetes</taxon>
        <taxon>Kickxellales</taxon>
        <taxon>Kickxellaceae</taxon>
        <taxon>Linderina</taxon>
    </lineage>
</organism>
<evidence type="ECO:0000313" key="2">
    <source>
        <dbReference type="Proteomes" id="UP001150603"/>
    </source>
</evidence>
<feature type="non-terminal residue" evidence="1">
    <location>
        <position position="102"/>
    </location>
</feature>
<name>A0ACC1J1L9_9FUNG</name>
<comment type="caution">
    <text evidence="1">The sequence shown here is derived from an EMBL/GenBank/DDBJ whole genome shotgun (WGS) entry which is preliminary data.</text>
</comment>
<sequence length="102" mass="11439">MAEASPQKNPVDLTFEGFDTTNESEALSPNTPSLGMDLDEELGNAQNDELVKQVLTKGVDLRQYSRQIEQELHDLEDEQLASYEQHESELLALDAEIKSCDE</sequence>
<keyword evidence="2" id="KW-1185">Reference proteome</keyword>
<dbReference type="Proteomes" id="UP001150603">
    <property type="component" value="Unassembled WGS sequence"/>
</dbReference>
<proteinExistence type="predicted"/>
<dbReference type="EMBL" id="JANBPW010004942">
    <property type="protein sequence ID" value="KAJ1933742.1"/>
    <property type="molecule type" value="Genomic_DNA"/>
</dbReference>
<protein>
    <submittedName>
        <fullName evidence="1">Uncharacterized protein</fullName>
    </submittedName>
</protein>
<evidence type="ECO:0000313" key="1">
    <source>
        <dbReference type="EMBL" id="KAJ1933742.1"/>
    </source>
</evidence>
<gene>
    <name evidence="1" type="ORF">FBU59_005929</name>
</gene>
<reference evidence="1" key="1">
    <citation type="submission" date="2022-07" db="EMBL/GenBank/DDBJ databases">
        <title>Phylogenomic reconstructions and comparative analyses of Kickxellomycotina fungi.</title>
        <authorList>
            <person name="Reynolds N.K."/>
            <person name="Stajich J.E."/>
            <person name="Barry K."/>
            <person name="Grigoriev I.V."/>
            <person name="Crous P."/>
            <person name="Smith M.E."/>
        </authorList>
    </citation>
    <scope>NUCLEOTIDE SEQUENCE</scope>
    <source>
        <strain evidence="1">NRRL 5244</strain>
    </source>
</reference>